<dbReference type="Proteomes" id="UP000414233">
    <property type="component" value="Unassembled WGS sequence"/>
</dbReference>
<organism evidence="1 2">
    <name type="scientific">Pandoraea terrae</name>
    <dbReference type="NCBI Taxonomy" id="1537710"/>
    <lineage>
        <taxon>Bacteria</taxon>
        <taxon>Pseudomonadati</taxon>
        <taxon>Pseudomonadota</taxon>
        <taxon>Betaproteobacteria</taxon>
        <taxon>Burkholderiales</taxon>
        <taxon>Burkholderiaceae</taxon>
        <taxon>Pandoraea</taxon>
    </lineage>
</organism>
<proteinExistence type="predicted"/>
<dbReference type="EMBL" id="CABPRZ010000009">
    <property type="protein sequence ID" value="VVE10579.1"/>
    <property type="molecule type" value="Genomic_DNA"/>
</dbReference>
<accession>A0A5E4VGV0</accession>
<keyword evidence="2" id="KW-1185">Reference proteome</keyword>
<gene>
    <name evidence="1" type="ORF">PTE30175_02540</name>
</gene>
<evidence type="ECO:0000313" key="1">
    <source>
        <dbReference type="EMBL" id="VVE10579.1"/>
    </source>
</evidence>
<name>A0A5E4VGV0_9BURK</name>
<evidence type="ECO:0000313" key="2">
    <source>
        <dbReference type="Proteomes" id="UP000414233"/>
    </source>
</evidence>
<reference evidence="1 2" key="1">
    <citation type="submission" date="2019-08" db="EMBL/GenBank/DDBJ databases">
        <authorList>
            <person name="Peeters C."/>
        </authorList>
    </citation>
    <scope>NUCLEOTIDE SEQUENCE [LARGE SCALE GENOMIC DNA]</scope>
    <source>
        <strain evidence="1 2">LMG 30175</strain>
    </source>
</reference>
<protein>
    <submittedName>
        <fullName evidence="1">Uncharacterized protein</fullName>
    </submittedName>
</protein>
<sequence length="75" mass="8805">MERNMLLSRPNVRLGPEIPLEIGGVSREVGLTEDFRRIWALSFAMKEWDDRVRPRLAPRCLKRHQIRLPGPVDTR</sequence>
<dbReference type="AlphaFoldDB" id="A0A5E4VGV0"/>